<dbReference type="Pfam" id="PF00486">
    <property type="entry name" value="Trans_reg_C"/>
    <property type="match status" value="1"/>
</dbReference>
<dbReference type="InterPro" id="IPR001867">
    <property type="entry name" value="OmpR/PhoB-type_DNA-bd"/>
</dbReference>
<name>A0ABS7CB50_9BACL</name>
<gene>
    <name evidence="8" type="ORF">K0U00_29220</name>
</gene>
<evidence type="ECO:0000313" key="9">
    <source>
        <dbReference type="Proteomes" id="UP001519887"/>
    </source>
</evidence>
<comment type="caution">
    <text evidence="8">The sequence shown here is derived from an EMBL/GenBank/DDBJ whole genome shotgun (WGS) entry which is preliminary data.</text>
</comment>
<accession>A0ABS7CB50</accession>
<dbReference type="RefSeq" id="WP_210046249.1">
    <property type="nucleotide sequence ID" value="NZ_JBHLVU010000076.1"/>
</dbReference>
<dbReference type="InterPro" id="IPR005158">
    <property type="entry name" value="BTAD"/>
</dbReference>
<evidence type="ECO:0000256" key="4">
    <source>
        <dbReference type="ARBA" id="ARBA00023125"/>
    </source>
</evidence>
<dbReference type="InterPro" id="IPR011990">
    <property type="entry name" value="TPR-like_helical_dom_sf"/>
</dbReference>
<dbReference type="SMART" id="SM01043">
    <property type="entry name" value="BTAD"/>
    <property type="match status" value="1"/>
</dbReference>
<evidence type="ECO:0000256" key="6">
    <source>
        <dbReference type="PROSITE-ProRule" id="PRU00169"/>
    </source>
</evidence>
<dbReference type="Proteomes" id="UP001519887">
    <property type="component" value="Unassembled WGS sequence"/>
</dbReference>
<dbReference type="InterPro" id="IPR051677">
    <property type="entry name" value="AfsR-DnrI-RedD_regulator"/>
</dbReference>
<proteinExistence type="inferred from homology"/>
<evidence type="ECO:0000259" key="7">
    <source>
        <dbReference type="PROSITE" id="PS50110"/>
    </source>
</evidence>
<dbReference type="SUPFAM" id="SSF46894">
    <property type="entry name" value="C-terminal effector domain of the bipartite response regulators"/>
    <property type="match status" value="1"/>
</dbReference>
<evidence type="ECO:0000256" key="2">
    <source>
        <dbReference type="ARBA" id="ARBA00023012"/>
    </source>
</evidence>
<dbReference type="PANTHER" id="PTHR35807">
    <property type="entry name" value="TRANSCRIPTIONAL REGULATOR REDD-RELATED"/>
    <property type="match status" value="1"/>
</dbReference>
<dbReference type="Gene3D" id="3.40.50.2300">
    <property type="match status" value="1"/>
</dbReference>
<keyword evidence="6" id="KW-0597">Phosphoprotein</keyword>
<reference evidence="8 9" key="1">
    <citation type="submission" date="2021-07" db="EMBL/GenBank/DDBJ databases">
        <title>Paenibacillus radiodurans sp. nov., isolated from the southeastern edge of Tengger Desert.</title>
        <authorList>
            <person name="Zhang G."/>
        </authorList>
    </citation>
    <scope>NUCLEOTIDE SEQUENCE [LARGE SCALE GENOMIC DNA]</scope>
    <source>
        <strain evidence="8 9">CCM 7311</strain>
    </source>
</reference>
<dbReference type="Pfam" id="PF00072">
    <property type="entry name" value="Response_reg"/>
    <property type="match status" value="1"/>
</dbReference>
<evidence type="ECO:0000313" key="8">
    <source>
        <dbReference type="EMBL" id="MBW7458129.1"/>
    </source>
</evidence>
<dbReference type="Pfam" id="PF03704">
    <property type="entry name" value="BTAD"/>
    <property type="match status" value="1"/>
</dbReference>
<dbReference type="PROSITE" id="PS50110">
    <property type="entry name" value="RESPONSE_REGULATORY"/>
    <property type="match status" value="1"/>
</dbReference>
<dbReference type="SUPFAM" id="SSF48452">
    <property type="entry name" value="TPR-like"/>
    <property type="match status" value="1"/>
</dbReference>
<dbReference type="PANTHER" id="PTHR35807:SF1">
    <property type="entry name" value="TRANSCRIPTIONAL REGULATOR REDD"/>
    <property type="match status" value="1"/>
</dbReference>
<dbReference type="InterPro" id="IPR036388">
    <property type="entry name" value="WH-like_DNA-bd_sf"/>
</dbReference>
<protein>
    <submittedName>
        <fullName evidence="8">Response regulator</fullName>
    </submittedName>
</protein>
<evidence type="ECO:0000256" key="3">
    <source>
        <dbReference type="ARBA" id="ARBA00023015"/>
    </source>
</evidence>
<dbReference type="SUPFAM" id="SSF52172">
    <property type="entry name" value="CheY-like"/>
    <property type="match status" value="1"/>
</dbReference>
<dbReference type="InterPro" id="IPR001789">
    <property type="entry name" value="Sig_transdc_resp-reg_receiver"/>
</dbReference>
<keyword evidence="3" id="KW-0805">Transcription regulation</keyword>
<evidence type="ECO:0000256" key="5">
    <source>
        <dbReference type="ARBA" id="ARBA00023163"/>
    </source>
</evidence>
<sequence>MRAILIDDERPALIQLERLIRSDGRVEMTGAYLTAQAGLEHIGREKVDIVFLDIGMPEMNGLDAAERIQELDRSIRIIYVTAYADYALEAFDLNALDYLLKPIDPSRFSKTMDRICAYLSGRESHQEDKPAMEGPTVLCFKRLELSKGRQAGDRLKFRTLKSQELLAYLLHRKGEWIPKQQLTETLWAGYEQDKAVTHLHTSIYRIRKLLKEQGIQASVEFALESYALFGEGIITDVEQFESILDGQTGIDRQNQTQFDYALKLYRGEYLEEHDYEWAKTRSSWLQILFIQGTLDMARYELSTGQALQALHRLQEAKEREPYDRELCLLILKAYSQLKDYREMRDYYESYRQLLRLDLGIEPDQQVTEQYQQLQVVHHSP</sequence>
<feature type="domain" description="Response regulatory" evidence="7">
    <location>
        <begin position="2"/>
        <end position="116"/>
    </location>
</feature>
<dbReference type="InterPro" id="IPR011006">
    <property type="entry name" value="CheY-like_superfamily"/>
</dbReference>
<keyword evidence="4" id="KW-0238">DNA-binding</keyword>
<comment type="similarity">
    <text evidence="1">Belongs to the AfsR/DnrI/RedD regulatory family.</text>
</comment>
<dbReference type="InterPro" id="IPR016032">
    <property type="entry name" value="Sig_transdc_resp-reg_C-effctor"/>
</dbReference>
<keyword evidence="2" id="KW-0902">Two-component regulatory system</keyword>
<keyword evidence="5" id="KW-0804">Transcription</keyword>
<feature type="modified residue" description="4-aspartylphosphate" evidence="6">
    <location>
        <position position="53"/>
    </location>
</feature>
<organism evidence="8 9">
    <name type="scientific">Paenibacillus sepulcri</name>
    <dbReference type="NCBI Taxonomy" id="359917"/>
    <lineage>
        <taxon>Bacteria</taxon>
        <taxon>Bacillati</taxon>
        <taxon>Bacillota</taxon>
        <taxon>Bacilli</taxon>
        <taxon>Bacillales</taxon>
        <taxon>Paenibacillaceae</taxon>
        <taxon>Paenibacillus</taxon>
    </lineage>
</organism>
<evidence type="ECO:0000256" key="1">
    <source>
        <dbReference type="ARBA" id="ARBA00005820"/>
    </source>
</evidence>
<dbReference type="EMBL" id="JAHZIK010001079">
    <property type="protein sequence ID" value="MBW7458129.1"/>
    <property type="molecule type" value="Genomic_DNA"/>
</dbReference>
<dbReference type="Gene3D" id="1.25.40.10">
    <property type="entry name" value="Tetratricopeptide repeat domain"/>
    <property type="match status" value="1"/>
</dbReference>
<dbReference type="SMART" id="SM00448">
    <property type="entry name" value="REC"/>
    <property type="match status" value="1"/>
</dbReference>
<dbReference type="Gene3D" id="1.10.10.10">
    <property type="entry name" value="Winged helix-like DNA-binding domain superfamily/Winged helix DNA-binding domain"/>
    <property type="match status" value="1"/>
</dbReference>
<keyword evidence="9" id="KW-1185">Reference proteome</keyword>